<evidence type="ECO:0000313" key="3">
    <source>
        <dbReference type="EMBL" id="KAG7085670.1"/>
    </source>
</evidence>
<keyword evidence="4" id="KW-1185">Reference proteome</keyword>
<dbReference type="PANTHER" id="PTHR43108">
    <property type="entry name" value="N-ACETYLGLUCOSAMINE-6-SULFATASE FAMILY MEMBER"/>
    <property type="match status" value="1"/>
</dbReference>
<dbReference type="SUPFAM" id="SSF53649">
    <property type="entry name" value="Alkaline phosphatase-like"/>
    <property type="match status" value="1"/>
</dbReference>
<dbReference type="Gene3D" id="3.40.720.10">
    <property type="entry name" value="Alkaline Phosphatase, subunit A"/>
    <property type="match status" value="1"/>
</dbReference>
<dbReference type="GO" id="GO:0008449">
    <property type="term" value="F:N-acetylglucosamine-6-sulfatase activity"/>
    <property type="evidence" value="ECO:0007669"/>
    <property type="project" value="TreeGrafter"/>
</dbReference>
<evidence type="ECO:0000256" key="1">
    <source>
        <dbReference type="ARBA" id="ARBA00008779"/>
    </source>
</evidence>
<feature type="domain" description="Sulfatase N-terminal" evidence="2">
    <location>
        <begin position="26"/>
        <end position="144"/>
    </location>
</feature>
<dbReference type="AlphaFoldDB" id="A0A9P7UKH0"/>
<protein>
    <recommendedName>
        <fullName evidence="2">Sulfatase N-terminal domain-containing protein</fullName>
    </recommendedName>
</protein>
<dbReference type="KEGG" id="more:E1B28_003215"/>
<dbReference type="OrthoDB" id="103349at2759"/>
<dbReference type="GO" id="GO:0005539">
    <property type="term" value="F:glycosaminoglycan binding"/>
    <property type="evidence" value="ECO:0007669"/>
    <property type="project" value="TreeGrafter"/>
</dbReference>
<evidence type="ECO:0000313" key="4">
    <source>
        <dbReference type="Proteomes" id="UP001049176"/>
    </source>
</evidence>
<comment type="similarity">
    <text evidence="1">Belongs to the sulfatase family.</text>
</comment>
<accession>A0A9P7UKH0</accession>
<dbReference type="InterPro" id="IPR000917">
    <property type="entry name" value="Sulfatase_N"/>
</dbReference>
<dbReference type="Pfam" id="PF00884">
    <property type="entry name" value="Sulfatase"/>
    <property type="match status" value="1"/>
</dbReference>
<reference evidence="3" key="1">
    <citation type="journal article" date="2021" name="Genome Biol. Evol.">
        <title>The assembled and annotated genome of the fairy-ring fungus Marasmius oreades.</title>
        <authorList>
            <person name="Hiltunen M."/>
            <person name="Ament-Velasquez S.L."/>
            <person name="Johannesson H."/>
        </authorList>
    </citation>
    <scope>NUCLEOTIDE SEQUENCE</scope>
    <source>
        <strain evidence="3">03SP1</strain>
    </source>
</reference>
<name>A0A9P7UKH0_9AGAR</name>
<evidence type="ECO:0000259" key="2">
    <source>
        <dbReference type="Pfam" id="PF00884"/>
    </source>
</evidence>
<dbReference type="PANTHER" id="PTHR43108:SF8">
    <property type="entry name" value="SD21168P"/>
    <property type="match status" value="1"/>
</dbReference>
<dbReference type="RefSeq" id="XP_043002141.1">
    <property type="nucleotide sequence ID" value="XM_043160185.1"/>
</dbReference>
<gene>
    <name evidence="3" type="ORF">E1B28_003215</name>
</gene>
<dbReference type="InterPro" id="IPR017850">
    <property type="entry name" value="Alkaline_phosphatase_core_sf"/>
</dbReference>
<organism evidence="3 4">
    <name type="scientific">Marasmius oreades</name>
    <name type="common">fairy-ring Marasmius</name>
    <dbReference type="NCBI Taxonomy" id="181124"/>
    <lineage>
        <taxon>Eukaryota</taxon>
        <taxon>Fungi</taxon>
        <taxon>Dikarya</taxon>
        <taxon>Basidiomycota</taxon>
        <taxon>Agaricomycotina</taxon>
        <taxon>Agaricomycetes</taxon>
        <taxon>Agaricomycetidae</taxon>
        <taxon>Agaricales</taxon>
        <taxon>Marasmiineae</taxon>
        <taxon>Marasmiaceae</taxon>
        <taxon>Marasmius</taxon>
    </lineage>
</organism>
<comment type="caution">
    <text evidence="3">The sequence shown here is derived from an EMBL/GenBank/DDBJ whole genome shotgun (WGS) entry which is preliminary data.</text>
</comment>
<dbReference type="GeneID" id="66072291"/>
<dbReference type="Proteomes" id="UP001049176">
    <property type="component" value="Chromosome 11"/>
</dbReference>
<proteinExistence type="inferred from homology"/>
<sequence>MNGLTYDQMAKNAVPVNYEGQFQFDVVLNKALGLLEETLDPIQNGIPFVLGIAPMAPHLEVQIADKQFTEPLSVPRKGQEGETRRFVVEGSGRAEKHYIDHVHRQRLRVLQPVDELVEAIVEKVEQADPKVSDNTYITHTSDNG</sequence>
<dbReference type="EMBL" id="CM032191">
    <property type="protein sequence ID" value="KAG7085670.1"/>
    <property type="molecule type" value="Genomic_DNA"/>
</dbReference>